<sequence>MNDRIREVLTGLRQWCSARIPYILIAAALYALTFSNIALVLPLDMVQIIYAAIAIVCIAGIIVMPLPASFGLGIVSIIGTLLPMTETVPNPLLTLFAVLGILGYSSRLRICLLMLAVESVGVFIIQVAWHYDTGMDMYGVINSLAMLGCAIFVGYALRWRKQVDLNRIDKMRLEHLQMRNRIAAGIHDSTTANLTKISQIAQHNIHTGGCENHAWSDVNRLAVSTLRDIYKVIDLLSNEDSKQIMPSHGTFMEHLEDVTDAEDALLQNLGFRGKTEISGVAEGISVQQEDVLLSLMREIYRNIQRHGNPNGTYKVVITIGNGRLLIAQSNEIHPVNDWHIPHGRGIRLHNKQIELLGGKMQCWKKSRQWHLTVCVPLVSESES</sequence>
<dbReference type="Proteomes" id="UP000006408">
    <property type="component" value="Unassembled WGS sequence"/>
</dbReference>
<proteinExistence type="predicted"/>
<comment type="caution">
    <text evidence="2">The sequence shown here is derived from an EMBL/GenBank/DDBJ whole genome shotgun (WGS) entry which is preliminary data.</text>
</comment>
<accession>C4FFZ9</accession>
<dbReference type="RefSeq" id="WP_003826901.1">
    <property type="nucleotide sequence ID" value="NZ_AP012322.1"/>
</dbReference>
<keyword evidence="1" id="KW-1133">Transmembrane helix</keyword>
<feature type="transmembrane region" description="Helical" evidence="1">
    <location>
        <begin position="137"/>
        <end position="157"/>
    </location>
</feature>
<feature type="transmembrane region" description="Helical" evidence="1">
    <location>
        <begin position="88"/>
        <end position="105"/>
    </location>
</feature>
<evidence type="ECO:0000313" key="2">
    <source>
        <dbReference type="EMBL" id="EEP20695.1"/>
    </source>
</evidence>
<name>C4FFZ9_9BIFI</name>
<keyword evidence="1" id="KW-0472">Membrane</keyword>
<keyword evidence="3" id="KW-1185">Reference proteome</keyword>
<dbReference type="PATRIC" id="fig|518635.7.peg.1153"/>
<protein>
    <recommendedName>
        <fullName evidence="4">Signal transduction histidine kinase subgroup 3 dimerisation and phosphoacceptor domain-containing protein</fullName>
    </recommendedName>
</protein>
<feature type="transmembrane region" description="Helical" evidence="1">
    <location>
        <begin position="48"/>
        <end position="68"/>
    </location>
</feature>
<feature type="transmembrane region" description="Helical" evidence="1">
    <location>
        <begin position="20"/>
        <end position="41"/>
    </location>
</feature>
<dbReference type="eggNOG" id="COG4585">
    <property type="taxonomic scope" value="Bacteria"/>
</dbReference>
<dbReference type="Gene3D" id="6.10.250.2870">
    <property type="match status" value="1"/>
</dbReference>
<evidence type="ECO:0000313" key="3">
    <source>
        <dbReference type="Proteomes" id="UP000006408"/>
    </source>
</evidence>
<organism evidence="2 3">
    <name type="scientific">Bifidobacterium angulatum DSM 20098 = JCM 7096</name>
    <dbReference type="NCBI Taxonomy" id="518635"/>
    <lineage>
        <taxon>Bacteria</taxon>
        <taxon>Bacillati</taxon>
        <taxon>Actinomycetota</taxon>
        <taxon>Actinomycetes</taxon>
        <taxon>Bifidobacteriales</taxon>
        <taxon>Bifidobacteriaceae</taxon>
        <taxon>Bifidobacterium</taxon>
    </lineage>
</organism>
<dbReference type="AlphaFoldDB" id="C4FFZ9"/>
<dbReference type="GeneID" id="42865452"/>
<dbReference type="EMBL" id="ABYS02000009">
    <property type="protein sequence ID" value="EEP20695.1"/>
    <property type="molecule type" value="Genomic_DNA"/>
</dbReference>
<reference evidence="2" key="1">
    <citation type="submission" date="2009-04" db="EMBL/GenBank/DDBJ databases">
        <authorList>
            <person name="Weinstock G."/>
            <person name="Sodergren E."/>
            <person name="Clifton S."/>
            <person name="Fulton L."/>
            <person name="Fulton B."/>
            <person name="Courtney L."/>
            <person name="Fronick C."/>
            <person name="Harrison M."/>
            <person name="Strong C."/>
            <person name="Farmer C."/>
            <person name="Delahaunty K."/>
            <person name="Markovic C."/>
            <person name="Hall O."/>
            <person name="Minx P."/>
            <person name="Tomlinson C."/>
            <person name="Mitreva M."/>
            <person name="Nelson J."/>
            <person name="Hou S."/>
            <person name="Wollam A."/>
            <person name="Pepin K.H."/>
            <person name="Johnson M."/>
            <person name="Bhonagiri V."/>
            <person name="Nash W.E."/>
            <person name="Warren W."/>
            <person name="Chinwalla A."/>
            <person name="Mardis E.R."/>
            <person name="Wilson R.K."/>
        </authorList>
    </citation>
    <scope>NUCLEOTIDE SEQUENCE [LARGE SCALE GENOMIC DNA]</scope>
    <source>
        <strain evidence="2">DSM 20098</strain>
    </source>
</reference>
<dbReference type="STRING" id="1683.Bang102_007930"/>
<evidence type="ECO:0008006" key="4">
    <source>
        <dbReference type="Google" id="ProtNLM"/>
    </source>
</evidence>
<gene>
    <name evidence="2" type="ORF">BIFANG_03264</name>
</gene>
<feature type="transmembrane region" description="Helical" evidence="1">
    <location>
        <begin position="112"/>
        <end position="131"/>
    </location>
</feature>
<evidence type="ECO:0000256" key="1">
    <source>
        <dbReference type="SAM" id="Phobius"/>
    </source>
</evidence>
<keyword evidence="1" id="KW-0812">Transmembrane</keyword>
<dbReference type="HOGENOM" id="CLU_055250_0_0_11"/>